<dbReference type="eggNOG" id="ENOG5032S7M">
    <property type="taxonomic scope" value="Bacteria"/>
</dbReference>
<organism evidence="1 2">
    <name type="scientific">Magnetospirillum fulvum MGU-K5</name>
    <dbReference type="NCBI Taxonomy" id="1316936"/>
    <lineage>
        <taxon>Bacteria</taxon>
        <taxon>Pseudomonadati</taxon>
        <taxon>Pseudomonadota</taxon>
        <taxon>Alphaproteobacteria</taxon>
        <taxon>Rhodospirillales</taxon>
        <taxon>Rhodospirillaceae</taxon>
        <taxon>Magnetospirillum</taxon>
    </lineage>
</organism>
<sequence>MTPERGSVIRYSYLWADENARGQEEGRKDRPALVLALSIKEADGTTEVLVLAVTHSPPANEADAVAFPHDIKRQLGLDDAPSWIVTTEANAFIWPGPDIRPVPGRAPTTVIYGRVPNGLLKQVARSYLANRDKQRNRLVPRTE</sequence>
<evidence type="ECO:0000313" key="1">
    <source>
        <dbReference type="EMBL" id="EPY00780.1"/>
    </source>
</evidence>
<comment type="caution">
    <text evidence="1">The sequence shown here is derived from an EMBL/GenBank/DDBJ whole genome shotgun (WGS) entry which is preliminary data.</text>
</comment>
<protein>
    <recommendedName>
        <fullName evidence="3">Growth inhibitor PemK</fullName>
    </recommendedName>
</protein>
<evidence type="ECO:0008006" key="3">
    <source>
        <dbReference type="Google" id="ProtNLM"/>
    </source>
</evidence>
<dbReference type="EMBL" id="AQPH01000069">
    <property type="protein sequence ID" value="EPY00780.1"/>
    <property type="molecule type" value="Genomic_DNA"/>
</dbReference>
<name>S9TQE2_MAGFU</name>
<dbReference type="Proteomes" id="UP000015350">
    <property type="component" value="Unassembled WGS sequence"/>
</dbReference>
<gene>
    <name evidence="1" type="ORF">K678_14432</name>
</gene>
<evidence type="ECO:0000313" key="2">
    <source>
        <dbReference type="Proteomes" id="UP000015350"/>
    </source>
</evidence>
<proteinExistence type="predicted"/>
<dbReference type="RefSeq" id="WP_021133175.1">
    <property type="nucleotide sequence ID" value="NZ_AQPH01000069.1"/>
</dbReference>
<dbReference type="AlphaFoldDB" id="S9TQE2"/>
<reference evidence="1 2" key="1">
    <citation type="submission" date="2013-04" db="EMBL/GenBank/DDBJ databases">
        <authorList>
            <person name="Kuznetsov B."/>
            <person name="Ivanovsky R."/>
        </authorList>
    </citation>
    <scope>NUCLEOTIDE SEQUENCE [LARGE SCALE GENOMIC DNA]</scope>
    <source>
        <strain evidence="1 2">MGU-K5</strain>
    </source>
</reference>
<accession>S9TQE2</accession>
<dbReference type="OrthoDB" id="7432864at2"/>